<reference evidence="1 2" key="1">
    <citation type="submission" date="2019-08" db="EMBL/GenBank/DDBJ databases">
        <title>Whole genome of Aphis craccivora.</title>
        <authorList>
            <person name="Voronova N.V."/>
            <person name="Shulinski R.S."/>
            <person name="Bandarenka Y.V."/>
            <person name="Zhorov D.G."/>
            <person name="Warner D."/>
        </authorList>
    </citation>
    <scope>NUCLEOTIDE SEQUENCE [LARGE SCALE GENOMIC DNA]</scope>
    <source>
        <strain evidence="1">180601</strain>
        <tissue evidence="1">Whole Body</tissue>
    </source>
</reference>
<evidence type="ECO:0000313" key="2">
    <source>
        <dbReference type="Proteomes" id="UP000478052"/>
    </source>
</evidence>
<comment type="caution">
    <text evidence="1">The sequence shown here is derived from an EMBL/GenBank/DDBJ whole genome shotgun (WGS) entry which is preliminary data.</text>
</comment>
<gene>
    <name evidence="1" type="ORF">FWK35_00019501</name>
</gene>
<dbReference type="Proteomes" id="UP000478052">
    <property type="component" value="Unassembled WGS sequence"/>
</dbReference>
<name>A0A6G0Y8L1_APHCR</name>
<organism evidence="1 2">
    <name type="scientific">Aphis craccivora</name>
    <name type="common">Cowpea aphid</name>
    <dbReference type="NCBI Taxonomy" id="307492"/>
    <lineage>
        <taxon>Eukaryota</taxon>
        <taxon>Metazoa</taxon>
        <taxon>Ecdysozoa</taxon>
        <taxon>Arthropoda</taxon>
        <taxon>Hexapoda</taxon>
        <taxon>Insecta</taxon>
        <taxon>Pterygota</taxon>
        <taxon>Neoptera</taxon>
        <taxon>Paraneoptera</taxon>
        <taxon>Hemiptera</taxon>
        <taxon>Sternorrhyncha</taxon>
        <taxon>Aphidomorpha</taxon>
        <taxon>Aphidoidea</taxon>
        <taxon>Aphididae</taxon>
        <taxon>Aphidini</taxon>
        <taxon>Aphis</taxon>
        <taxon>Aphis</taxon>
    </lineage>
</organism>
<evidence type="ECO:0000313" key="1">
    <source>
        <dbReference type="EMBL" id="KAF0751147.1"/>
    </source>
</evidence>
<keyword evidence="2" id="KW-1185">Reference proteome</keyword>
<feature type="non-terminal residue" evidence="1">
    <location>
        <position position="107"/>
    </location>
</feature>
<proteinExistence type="predicted"/>
<dbReference type="EMBL" id="VUJU01005461">
    <property type="protein sequence ID" value="KAF0751147.1"/>
    <property type="molecule type" value="Genomic_DNA"/>
</dbReference>
<sequence>MLAPFVKLQRKNQTIKNFFTLPQSKKICKDFTRISECDTNSDTLEVESIRPTTSSNEYKKKKIPEKSTFDGPYTADLEVMKNDDIENKNTTYEEPIILVTSTCLPIP</sequence>
<accession>A0A6G0Y8L1</accession>
<dbReference type="AlphaFoldDB" id="A0A6G0Y8L1"/>
<protein>
    <submittedName>
        <fullName evidence="1">Uncharacterized protein</fullName>
    </submittedName>
</protein>